<evidence type="ECO:0000256" key="12">
    <source>
        <dbReference type="ARBA" id="ARBA00022842"/>
    </source>
</evidence>
<dbReference type="HOGENOM" id="CLU_009227_0_0_10"/>
<dbReference type="PANTHER" id="PTHR43522">
    <property type="entry name" value="TRANSKETOLASE"/>
    <property type="match status" value="1"/>
</dbReference>
<comment type="catalytic activity">
    <reaction evidence="14">
        <text>D-sedoheptulose 7-phosphate + D-glyceraldehyde 3-phosphate = aldehydo-D-ribose 5-phosphate + D-xylulose 5-phosphate</text>
        <dbReference type="Rhea" id="RHEA:10508"/>
        <dbReference type="ChEBI" id="CHEBI:57483"/>
        <dbReference type="ChEBI" id="CHEBI:57737"/>
        <dbReference type="ChEBI" id="CHEBI:58273"/>
        <dbReference type="ChEBI" id="CHEBI:59776"/>
        <dbReference type="EC" id="2.2.1.1"/>
    </reaction>
</comment>
<keyword evidence="13" id="KW-0786">Thiamine pyrophosphate</keyword>
<keyword evidence="9" id="KW-0808">Transferase</keyword>
<dbReference type="GO" id="GO:0004802">
    <property type="term" value="F:transketolase activity"/>
    <property type="evidence" value="ECO:0007669"/>
    <property type="project" value="UniProtKB-EC"/>
</dbReference>
<comment type="cofactor">
    <cofactor evidence="5">
        <name>thiamine diphosphate</name>
        <dbReference type="ChEBI" id="CHEBI:58937"/>
    </cofactor>
</comment>
<protein>
    <recommendedName>
        <fullName evidence="8">transketolase</fullName>
        <ecNumber evidence="8">2.2.1.1</ecNumber>
    </recommendedName>
</protein>
<comment type="cofactor">
    <cofactor evidence="1">
        <name>Ca(2+)</name>
        <dbReference type="ChEBI" id="CHEBI:29108"/>
    </cofactor>
</comment>
<dbReference type="PANTHER" id="PTHR43522:SF2">
    <property type="entry name" value="TRANSKETOLASE 1-RELATED"/>
    <property type="match status" value="1"/>
</dbReference>
<keyword evidence="11" id="KW-0106">Calcium</keyword>
<evidence type="ECO:0000256" key="1">
    <source>
        <dbReference type="ARBA" id="ARBA00001913"/>
    </source>
</evidence>
<keyword evidence="10" id="KW-0479">Metal-binding</keyword>
<evidence type="ECO:0000256" key="6">
    <source>
        <dbReference type="ARBA" id="ARBA00007131"/>
    </source>
</evidence>
<comment type="subunit">
    <text evidence="7">Homodimer.</text>
</comment>
<evidence type="ECO:0000256" key="9">
    <source>
        <dbReference type="ARBA" id="ARBA00022679"/>
    </source>
</evidence>
<dbReference type="Pfam" id="PF00456">
    <property type="entry name" value="Transketolase_N"/>
    <property type="match status" value="1"/>
</dbReference>
<dbReference type="GO" id="GO:0005829">
    <property type="term" value="C:cytosol"/>
    <property type="evidence" value="ECO:0007669"/>
    <property type="project" value="TreeGrafter"/>
</dbReference>
<evidence type="ECO:0000256" key="2">
    <source>
        <dbReference type="ARBA" id="ARBA00001936"/>
    </source>
</evidence>
<organism evidence="16 17">
    <name type="scientific">Alistipes putredinis DSM 17216</name>
    <dbReference type="NCBI Taxonomy" id="445970"/>
    <lineage>
        <taxon>Bacteria</taxon>
        <taxon>Pseudomonadati</taxon>
        <taxon>Bacteroidota</taxon>
        <taxon>Bacteroidia</taxon>
        <taxon>Bacteroidales</taxon>
        <taxon>Rikenellaceae</taxon>
        <taxon>Alistipes</taxon>
    </lineage>
</organism>
<dbReference type="CDD" id="cd07033">
    <property type="entry name" value="TPP_PYR_DXS_TK_like"/>
    <property type="match status" value="1"/>
</dbReference>
<dbReference type="FunFam" id="3.40.50.970:FF:000045">
    <property type="entry name" value="Transketolase"/>
    <property type="match status" value="1"/>
</dbReference>
<dbReference type="Proteomes" id="UP000005819">
    <property type="component" value="Unassembled WGS sequence"/>
</dbReference>
<keyword evidence="12" id="KW-0460">Magnesium</keyword>
<dbReference type="InterPro" id="IPR005475">
    <property type="entry name" value="Transketolase-like_Pyr-bd"/>
</dbReference>
<dbReference type="Pfam" id="PF22613">
    <property type="entry name" value="Transketolase_C_1"/>
    <property type="match status" value="1"/>
</dbReference>
<dbReference type="GO" id="GO:0046872">
    <property type="term" value="F:metal ion binding"/>
    <property type="evidence" value="ECO:0007669"/>
    <property type="project" value="UniProtKB-KW"/>
</dbReference>
<evidence type="ECO:0000256" key="3">
    <source>
        <dbReference type="ARBA" id="ARBA00001941"/>
    </source>
</evidence>
<dbReference type="GO" id="GO:0006098">
    <property type="term" value="P:pentose-phosphate shunt"/>
    <property type="evidence" value="ECO:0007669"/>
    <property type="project" value="TreeGrafter"/>
</dbReference>
<comment type="cofactor">
    <cofactor evidence="2">
        <name>Mn(2+)</name>
        <dbReference type="ChEBI" id="CHEBI:29035"/>
    </cofactor>
</comment>
<keyword evidence="17" id="KW-1185">Reference proteome</keyword>
<evidence type="ECO:0000256" key="14">
    <source>
        <dbReference type="ARBA" id="ARBA00049473"/>
    </source>
</evidence>
<dbReference type="CDD" id="cd02012">
    <property type="entry name" value="TPP_TK"/>
    <property type="match status" value="1"/>
</dbReference>
<proteinExistence type="inferred from homology"/>
<dbReference type="SUPFAM" id="SSF52518">
    <property type="entry name" value="Thiamin diphosphate-binding fold (THDP-binding)"/>
    <property type="match status" value="2"/>
</dbReference>
<evidence type="ECO:0000259" key="15">
    <source>
        <dbReference type="SMART" id="SM00861"/>
    </source>
</evidence>
<dbReference type="SUPFAM" id="SSF52922">
    <property type="entry name" value="TK C-terminal domain-like"/>
    <property type="match status" value="1"/>
</dbReference>
<dbReference type="AlphaFoldDB" id="B0N056"/>
<evidence type="ECO:0000313" key="16">
    <source>
        <dbReference type="EMBL" id="EDS03241.1"/>
    </source>
</evidence>
<dbReference type="eggNOG" id="COG0021">
    <property type="taxonomic scope" value="Bacteria"/>
</dbReference>
<evidence type="ECO:0000256" key="13">
    <source>
        <dbReference type="ARBA" id="ARBA00023052"/>
    </source>
</evidence>
<evidence type="ECO:0000256" key="10">
    <source>
        <dbReference type="ARBA" id="ARBA00022723"/>
    </source>
</evidence>
<sequence>MSARAVRPIHKKYKSIQSLMVTKSELTRVADNIRILSAAMVEKAKSGHPGGAMGGADFMAVLYTEFLRYDPDQMDYPFRDRFFLDPGHMSPMLYSTLALAGTYTVEDLRNLRQWGSVTPGHPEVDVLHGVENTSGPLGQGHAMALGAAIAERFLAARFGEWQSHKTYAYISDGGIEEEVSQGVGRIAGHLGMNNLIMYYDSNNVQLSTKVDEVDTENVAMKYEAWGWNVITIDGHDVEQIREALTAANAEKERPTLIIGRTVMGKGAVAADGSSFEDKVSTHGQPLTAAGADFAATVRNLGGDAEDPFKIFSESGKVFDARREELREWVRTQREREKTWRSEHKELSRKLDLFLSGKVPEMDYKGLEIKPDGATRAASASVLSFYAERIENMIVASADLCNSDKTDGYLKKTKAFSKGDFSGKFFQAGVSELTMACIANGMALHGGVIPACGTFFVFSDYMKPAVRLAALMHLHVIYIWTHDSFRVGEDGPTHQPVEHEAQIRLMEHLKNHRGERSMLVLRPADGEETVTAWKLAIEEHRPVALILSRQNIKNLPALNHSRREEAAQLSKGAYIVVDAAKPAVVMLASGSEVATLVEGAELLSKEGIAVRIVSVPSEGLFRDQPKSYQQTVLPQGVVRYGLTSGLPVTLLGLVGENGMIHGLDHFGYSAPYKVLDEKFGYNGQTVYEEVKKLIGK</sequence>
<gene>
    <name evidence="16" type="ORF">ALIPUT_02782</name>
</gene>
<dbReference type="Gene3D" id="3.40.50.920">
    <property type="match status" value="1"/>
</dbReference>
<dbReference type="PROSITE" id="PS00802">
    <property type="entry name" value="TRANSKETOLASE_2"/>
    <property type="match status" value="1"/>
</dbReference>
<dbReference type="InterPro" id="IPR029061">
    <property type="entry name" value="THDP-binding"/>
</dbReference>
<evidence type="ECO:0000313" key="17">
    <source>
        <dbReference type="Proteomes" id="UP000005819"/>
    </source>
</evidence>
<dbReference type="EC" id="2.2.1.1" evidence="8"/>
<evidence type="ECO:0000256" key="7">
    <source>
        <dbReference type="ARBA" id="ARBA00011738"/>
    </source>
</evidence>
<comment type="cofactor">
    <cofactor evidence="3">
        <name>Co(2+)</name>
        <dbReference type="ChEBI" id="CHEBI:48828"/>
    </cofactor>
</comment>
<evidence type="ECO:0000256" key="11">
    <source>
        <dbReference type="ARBA" id="ARBA00022837"/>
    </source>
</evidence>
<comment type="caution">
    <text evidence="16">The sequence shown here is derived from an EMBL/GenBank/DDBJ whole genome shotgun (WGS) entry which is preliminary data.</text>
</comment>
<reference evidence="16" key="2">
    <citation type="submission" date="2013-09" db="EMBL/GenBank/DDBJ databases">
        <title>Draft genome sequence of Alistipes putredinis (DSM 17216).</title>
        <authorList>
            <person name="Sudarsanam P."/>
            <person name="Ley R."/>
            <person name="Guruge J."/>
            <person name="Turnbaugh P.J."/>
            <person name="Mahowald M."/>
            <person name="Liep D."/>
            <person name="Gordon J."/>
        </authorList>
    </citation>
    <scope>NUCLEOTIDE SEQUENCE</scope>
    <source>
        <strain evidence="16">DSM 17216</strain>
    </source>
</reference>
<name>B0N056_9BACT</name>
<evidence type="ECO:0000256" key="8">
    <source>
        <dbReference type="ARBA" id="ARBA00013152"/>
    </source>
</evidence>
<dbReference type="Gene3D" id="3.40.50.970">
    <property type="match status" value="2"/>
</dbReference>
<dbReference type="Pfam" id="PF02779">
    <property type="entry name" value="Transket_pyr"/>
    <property type="match status" value="1"/>
</dbReference>
<dbReference type="InterPro" id="IPR020826">
    <property type="entry name" value="Transketolase_BS"/>
</dbReference>
<dbReference type="SMART" id="SM00861">
    <property type="entry name" value="Transket_pyr"/>
    <property type="match status" value="1"/>
</dbReference>
<accession>B0N056</accession>
<evidence type="ECO:0000256" key="5">
    <source>
        <dbReference type="ARBA" id="ARBA00001964"/>
    </source>
</evidence>
<dbReference type="InterPro" id="IPR009014">
    <property type="entry name" value="Transketo_C/PFOR_II"/>
</dbReference>
<dbReference type="InterPro" id="IPR055152">
    <property type="entry name" value="Transketolase-like_C_2"/>
</dbReference>
<comment type="similarity">
    <text evidence="6">Belongs to the transketolase family.</text>
</comment>
<dbReference type="InterPro" id="IPR033247">
    <property type="entry name" value="Transketolase_fam"/>
</dbReference>
<dbReference type="EMBL" id="ABFK02000020">
    <property type="protein sequence ID" value="EDS03241.1"/>
    <property type="molecule type" value="Genomic_DNA"/>
</dbReference>
<dbReference type="InterPro" id="IPR005474">
    <property type="entry name" value="Transketolase_N"/>
</dbReference>
<feature type="domain" description="Transketolase-like pyrimidine-binding" evidence="15">
    <location>
        <begin position="372"/>
        <end position="553"/>
    </location>
</feature>
<reference evidence="16" key="1">
    <citation type="submission" date="2007-10" db="EMBL/GenBank/DDBJ databases">
        <authorList>
            <person name="Fulton L."/>
            <person name="Clifton S."/>
            <person name="Fulton B."/>
            <person name="Xu J."/>
            <person name="Minx P."/>
            <person name="Pepin K.H."/>
            <person name="Johnson M."/>
            <person name="Thiruvilangam P."/>
            <person name="Bhonagiri V."/>
            <person name="Nash W.E."/>
            <person name="Mardis E.R."/>
            <person name="Wilson R.K."/>
        </authorList>
    </citation>
    <scope>NUCLEOTIDE SEQUENCE [LARGE SCALE GENOMIC DNA]</scope>
    <source>
        <strain evidence="16">DSM 17216</strain>
    </source>
</reference>
<evidence type="ECO:0000256" key="4">
    <source>
        <dbReference type="ARBA" id="ARBA00001946"/>
    </source>
</evidence>
<comment type="cofactor">
    <cofactor evidence="4">
        <name>Mg(2+)</name>
        <dbReference type="ChEBI" id="CHEBI:18420"/>
    </cofactor>
</comment>